<dbReference type="PANTHER" id="PTHR11601:SF34">
    <property type="entry name" value="CYSTEINE DESULFURASE"/>
    <property type="match status" value="1"/>
</dbReference>
<keyword evidence="4" id="KW-0479">Metal-binding</keyword>
<dbReference type="Gene3D" id="3.90.1150.10">
    <property type="entry name" value="Aspartate Aminotransferase, domain 1"/>
    <property type="match status" value="1"/>
</dbReference>
<dbReference type="InterPro" id="IPR015421">
    <property type="entry name" value="PyrdxlP-dep_Trfase_major"/>
</dbReference>
<protein>
    <recommendedName>
        <fullName evidence="9">Aminotransferase class V domain-containing protein</fullName>
    </recommendedName>
</protein>
<dbReference type="InterPro" id="IPR015424">
    <property type="entry name" value="PyrdxlP-dep_Trfase"/>
</dbReference>
<keyword evidence="8" id="KW-0732">Signal</keyword>
<evidence type="ECO:0000256" key="1">
    <source>
        <dbReference type="ARBA" id="ARBA00001933"/>
    </source>
</evidence>
<evidence type="ECO:0000313" key="11">
    <source>
        <dbReference type="Proteomes" id="UP001230188"/>
    </source>
</evidence>
<keyword evidence="3" id="KW-0808">Transferase</keyword>
<dbReference type="PANTHER" id="PTHR11601">
    <property type="entry name" value="CYSTEINE DESULFURYLASE FAMILY MEMBER"/>
    <property type="match status" value="1"/>
</dbReference>
<evidence type="ECO:0000256" key="4">
    <source>
        <dbReference type="ARBA" id="ARBA00022723"/>
    </source>
</evidence>
<dbReference type="Gene3D" id="3.40.640.10">
    <property type="entry name" value="Type I PLP-dependent aspartate aminotransferase-like (Major domain)"/>
    <property type="match status" value="1"/>
</dbReference>
<comment type="caution">
    <text evidence="10">The sequence shown here is derived from an EMBL/GenBank/DDBJ whole genome shotgun (WGS) entry which is preliminary data.</text>
</comment>
<dbReference type="AlphaFoldDB" id="A0AAD7XJ29"/>
<evidence type="ECO:0000256" key="7">
    <source>
        <dbReference type="ARBA" id="ARBA00023014"/>
    </source>
</evidence>
<feature type="domain" description="Aminotransferase class V" evidence="9">
    <location>
        <begin position="44"/>
        <end position="415"/>
    </location>
</feature>
<evidence type="ECO:0000256" key="6">
    <source>
        <dbReference type="ARBA" id="ARBA00023004"/>
    </source>
</evidence>
<feature type="signal peptide" evidence="8">
    <location>
        <begin position="1"/>
        <end position="17"/>
    </location>
</feature>
<gene>
    <name evidence="10" type="ORF">CTAYLR_000188</name>
</gene>
<dbReference type="Proteomes" id="UP001230188">
    <property type="component" value="Unassembled WGS sequence"/>
</dbReference>
<dbReference type="PIRSF" id="PIRSF005572">
    <property type="entry name" value="NifS"/>
    <property type="match status" value="1"/>
</dbReference>
<dbReference type="InterPro" id="IPR000192">
    <property type="entry name" value="Aminotrans_V_dom"/>
</dbReference>
<evidence type="ECO:0000256" key="8">
    <source>
        <dbReference type="SAM" id="SignalP"/>
    </source>
</evidence>
<dbReference type="Gene3D" id="1.10.260.50">
    <property type="match status" value="1"/>
</dbReference>
<sequence length="433" mass="45619">MNEVTLVVLATVSVALGLRVAAAAGWRKGRRKVGSPLPRESKCIYLDYAATCPIYADCADAMVPYLYSHWGNPSSGHAYGGPCRDAVAAARESIRALLNARDSSEIVWCSCGSEADNWALVGSLRARRPSRRHVVVSTIEHPAILACVDALVAAGECVATKVGCDGAGLVSARDVAAAVRPGETAVVSIMLANNEVGAVQDVGAVCRAVRAVDPEAWVHTDAAQAVGKIDVDVQALGVDMLTVVGHKFGAPKGVAALYTRRDLPNMLLGGGQERGRRAGTEAVPNLVAMGEAARVWLEQGPEIRAHSERMRDRLRRRLETKLADLETAVNGPLGAKEFSHAALPNVLSFSVNGIRAFEVLGDLRDTVAASASAACHTGSTSVSAVLEAIQVPTPYAIGTLRLSVGRHTTASEVDRAADLIAEAVRAHYTNKRD</sequence>
<proteinExistence type="inferred from homology"/>
<dbReference type="SUPFAM" id="SSF53383">
    <property type="entry name" value="PLP-dependent transferases"/>
    <property type="match status" value="1"/>
</dbReference>
<evidence type="ECO:0000313" key="10">
    <source>
        <dbReference type="EMBL" id="KAJ8603787.1"/>
    </source>
</evidence>
<evidence type="ECO:0000259" key="9">
    <source>
        <dbReference type="Pfam" id="PF00266"/>
    </source>
</evidence>
<dbReference type="EMBL" id="JAQMWT010000344">
    <property type="protein sequence ID" value="KAJ8603787.1"/>
    <property type="molecule type" value="Genomic_DNA"/>
</dbReference>
<evidence type="ECO:0000256" key="5">
    <source>
        <dbReference type="ARBA" id="ARBA00022898"/>
    </source>
</evidence>
<dbReference type="Pfam" id="PF00266">
    <property type="entry name" value="Aminotran_5"/>
    <property type="match status" value="1"/>
</dbReference>
<evidence type="ECO:0000256" key="3">
    <source>
        <dbReference type="ARBA" id="ARBA00022679"/>
    </source>
</evidence>
<dbReference type="InterPro" id="IPR016454">
    <property type="entry name" value="Cysteine_dSase"/>
</dbReference>
<name>A0AAD7XJ29_9STRA</name>
<keyword evidence="11" id="KW-1185">Reference proteome</keyword>
<keyword evidence="5" id="KW-0663">Pyridoxal phosphate</keyword>
<feature type="chain" id="PRO_5042226495" description="Aminotransferase class V domain-containing protein" evidence="8">
    <location>
        <begin position="18"/>
        <end position="433"/>
    </location>
</feature>
<evidence type="ECO:0000256" key="2">
    <source>
        <dbReference type="ARBA" id="ARBA00006490"/>
    </source>
</evidence>
<dbReference type="GO" id="GO:0046872">
    <property type="term" value="F:metal ion binding"/>
    <property type="evidence" value="ECO:0007669"/>
    <property type="project" value="UniProtKB-KW"/>
</dbReference>
<comment type="similarity">
    <text evidence="2">Belongs to the class-V pyridoxal-phosphate-dependent aminotransferase family. NifS/IscS subfamily.</text>
</comment>
<dbReference type="GO" id="GO:0016740">
    <property type="term" value="F:transferase activity"/>
    <property type="evidence" value="ECO:0007669"/>
    <property type="project" value="UniProtKB-KW"/>
</dbReference>
<organism evidence="10 11">
    <name type="scientific">Chrysophaeum taylorii</name>
    <dbReference type="NCBI Taxonomy" id="2483200"/>
    <lineage>
        <taxon>Eukaryota</taxon>
        <taxon>Sar</taxon>
        <taxon>Stramenopiles</taxon>
        <taxon>Ochrophyta</taxon>
        <taxon>Pelagophyceae</taxon>
        <taxon>Pelagomonadales</taxon>
        <taxon>Pelagomonadaceae</taxon>
        <taxon>Chrysophaeum</taxon>
    </lineage>
</organism>
<keyword evidence="7" id="KW-0411">Iron-sulfur</keyword>
<dbReference type="GO" id="GO:0051536">
    <property type="term" value="F:iron-sulfur cluster binding"/>
    <property type="evidence" value="ECO:0007669"/>
    <property type="project" value="UniProtKB-KW"/>
</dbReference>
<accession>A0AAD7XJ29</accession>
<dbReference type="InterPro" id="IPR015422">
    <property type="entry name" value="PyrdxlP-dep_Trfase_small"/>
</dbReference>
<reference evidence="10" key="1">
    <citation type="submission" date="2023-01" db="EMBL/GenBank/DDBJ databases">
        <title>Metagenome sequencing of chrysophaentin producing Chrysophaeum taylorii.</title>
        <authorList>
            <person name="Davison J."/>
            <person name="Bewley C."/>
        </authorList>
    </citation>
    <scope>NUCLEOTIDE SEQUENCE</scope>
    <source>
        <strain evidence="10">NIES-1699</strain>
    </source>
</reference>
<keyword evidence="6" id="KW-0408">Iron</keyword>
<comment type="cofactor">
    <cofactor evidence="1">
        <name>pyridoxal 5'-phosphate</name>
        <dbReference type="ChEBI" id="CHEBI:597326"/>
    </cofactor>
</comment>